<dbReference type="KEGG" id="csg:Cylst_4372"/>
<evidence type="ECO:0000313" key="1">
    <source>
        <dbReference type="EMBL" id="AFZ26462.1"/>
    </source>
</evidence>
<protein>
    <submittedName>
        <fullName evidence="1">Uncharacterized protein</fullName>
    </submittedName>
</protein>
<dbReference type="HOGENOM" id="CLU_153659_0_0_3"/>
<evidence type="ECO:0000313" key="2">
    <source>
        <dbReference type="Proteomes" id="UP000010475"/>
    </source>
</evidence>
<dbReference type="AlphaFoldDB" id="K9X461"/>
<name>K9X461_9NOST</name>
<keyword evidence="2" id="KW-1185">Reference proteome</keyword>
<dbReference type="OrthoDB" id="2617173at2"/>
<organism evidence="1 2">
    <name type="scientific">Cylindrospermum stagnale PCC 7417</name>
    <dbReference type="NCBI Taxonomy" id="56107"/>
    <lineage>
        <taxon>Bacteria</taxon>
        <taxon>Bacillati</taxon>
        <taxon>Cyanobacteriota</taxon>
        <taxon>Cyanophyceae</taxon>
        <taxon>Nostocales</taxon>
        <taxon>Nostocaceae</taxon>
        <taxon>Cylindrospermum</taxon>
    </lineage>
</organism>
<proteinExistence type="predicted"/>
<dbReference type="Proteomes" id="UP000010475">
    <property type="component" value="Chromosome"/>
</dbReference>
<accession>K9X461</accession>
<reference evidence="1 2" key="1">
    <citation type="submission" date="2012-06" db="EMBL/GenBank/DDBJ databases">
        <title>Finished chromosome of genome of Cylindrospermum stagnale PCC 7417.</title>
        <authorList>
            <consortium name="US DOE Joint Genome Institute"/>
            <person name="Gugger M."/>
            <person name="Coursin T."/>
            <person name="Rippka R."/>
            <person name="Tandeau De Marsac N."/>
            <person name="Huntemann M."/>
            <person name="Wei C.-L."/>
            <person name="Han J."/>
            <person name="Detter J.C."/>
            <person name="Han C."/>
            <person name="Tapia R."/>
            <person name="Chen A."/>
            <person name="Kyrpides N."/>
            <person name="Mavromatis K."/>
            <person name="Markowitz V."/>
            <person name="Szeto E."/>
            <person name="Ivanova N."/>
            <person name="Pagani I."/>
            <person name="Pati A."/>
            <person name="Goodwin L."/>
            <person name="Nordberg H.P."/>
            <person name="Cantor M.N."/>
            <person name="Hua S.X."/>
            <person name="Woyke T."/>
            <person name="Kerfeld C.A."/>
        </authorList>
    </citation>
    <scope>NUCLEOTIDE SEQUENCE [LARGE SCALE GENOMIC DNA]</scope>
    <source>
        <strain evidence="1 2">PCC 7417</strain>
    </source>
</reference>
<dbReference type="STRING" id="56107.Cylst_4372"/>
<dbReference type="eggNOG" id="ENOG5032Y29">
    <property type="taxonomic scope" value="Bacteria"/>
</dbReference>
<dbReference type="RefSeq" id="WP_015209704.1">
    <property type="nucleotide sequence ID" value="NC_019757.1"/>
</dbReference>
<sequence>MSDLYDLLQKIKQRPSMYLGKHSIFSFLAFWSGYKVAQDQFGIHPTRQEQEFEEFLQWIREKYEINTSQSWASIILFYSEDERSALDRFFELFEEYLDRDKISESEDKNLGRL</sequence>
<gene>
    <name evidence="1" type="ORF">Cylst_4372</name>
</gene>
<dbReference type="EMBL" id="CP003642">
    <property type="protein sequence ID" value="AFZ26462.1"/>
    <property type="molecule type" value="Genomic_DNA"/>
</dbReference>